<evidence type="ECO:0000313" key="1">
    <source>
        <dbReference type="EMBL" id="CAH0536061.1"/>
    </source>
</evidence>
<comment type="caution">
    <text evidence="1">The sequence shown here is derived from an EMBL/GenBank/DDBJ whole genome shotgun (WGS) entry which is preliminary data.</text>
</comment>
<accession>A0ABM8ZYN0</accession>
<keyword evidence="2" id="KW-1185">Reference proteome</keyword>
<dbReference type="EMBL" id="CAKLDM010000001">
    <property type="protein sequence ID" value="CAH0536061.1"/>
    <property type="molecule type" value="Genomic_DNA"/>
</dbReference>
<proteinExistence type="predicted"/>
<sequence>MSLIAISLPSLIHRIGGEHVKTAKLIAENNHCQLKRVRRSRNWQLIGTCSDILQFIDMLAVESDEHFAYLINKIKTNKDIASSQKETVQTKLESLIQRNPSITLAELVQLTGCTLVQARAARLKMDSL</sequence>
<gene>
    <name evidence="1" type="ORF">VMF7928_00157</name>
</gene>
<evidence type="ECO:0000313" key="2">
    <source>
        <dbReference type="Proteomes" id="UP000838748"/>
    </source>
</evidence>
<protein>
    <recommendedName>
        <fullName evidence="3">Ribosome recycling factor</fullName>
    </recommendedName>
</protein>
<organism evidence="1 2">
    <name type="scientific">Vibrio marisflavi CECT 7928</name>
    <dbReference type="NCBI Taxonomy" id="634439"/>
    <lineage>
        <taxon>Bacteria</taxon>
        <taxon>Pseudomonadati</taxon>
        <taxon>Pseudomonadota</taxon>
        <taxon>Gammaproteobacteria</taxon>
        <taxon>Vibrionales</taxon>
        <taxon>Vibrionaceae</taxon>
        <taxon>Vibrio</taxon>
    </lineage>
</organism>
<dbReference type="InterPro" id="IPR022253">
    <property type="entry name" value="Ribosome_recyc_fac_bac"/>
</dbReference>
<evidence type="ECO:0008006" key="3">
    <source>
        <dbReference type="Google" id="ProtNLM"/>
    </source>
</evidence>
<dbReference type="Pfam" id="PF12614">
    <property type="entry name" value="RRF_GI"/>
    <property type="match status" value="1"/>
</dbReference>
<name>A0ABM8ZYN0_9VIBR</name>
<reference evidence="1" key="1">
    <citation type="submission" date="2021-11" db="EMBL/GenBank/DDBJ databases">
        <authorList>
            <person name="Rodrigo-Torres L."/>
            <person name="Arahal R. D."/>
            <person name="Lucena T."/>
        </authorList>
    </citation>
    <scope>NUCLEOTIDE SEQUENCE</scope>
    <source>
        <strain evidence="1">CECT 7928</strain>
    </source>
</reference>
<dbReference type="Proteomes" id="UP000838748">
    <property type="component" value="Unassembled WGS sequence"/>
</dbReference>
<dbReference type="RefSeq" id="WP_237359569.1">
    <property type="nucleotide sequence ID" value="NZ_CAKLDM010000001.1"/>
</dbReference>